<sequence>MSAKDFFHNAVRLALEKDGWLITDDPLSFTVDGLDFRIDLAAERLLGAEKEGQKIAVEIKSFLGPSDVSEFHTALGQTLNYRSVLRKKEPDRILYLAIGKEIYKEFFLIPFIQEIIAEHQLKLLIFEAIKQEIVLWKE</sequence>
<dbReference type="Proteomes" id="UP000076555">
    <property type="component" value="Unassembled WGS sequence"/>
</dbReference>
<gene>
    <name evidence="1" type="ORF">A2T98_17145</name>
</gene>
<dbReference type="Pfam" id="PF08814">
    <property type="entry name" value="XisH"/>
    <property type="match status" value="1"/>
</dbReference>
<dbReference type="RefSeq" id="WP_063873811.1">
    <property type="nucleotide sequence ID" value="NZ_CAWMRI010000232.1"/>
</dbReference>
<accession>A0A161US39</accession>
<evidence type="ECO:0000313" key="2">
    <source>
        <dbReference type="Proteomes" id="UP000076555"/>
    </source>
</evidence>
<dbReference type="GeneID" id="78019210"/>
<evidence type="ECO:0000313" key="1">
    <source>
        <dbReference type="EMBL" id="KZL48633.1"/>
    </source>
</evidence>
<comment type="caution">
    <text evidence="1">The sequence shown here is derived from an EMBL/GenBank/DDBJ whole genome shotgun (WGS) entry which is preliminary data.</text>
</comment>
<dbReference type="OrthoDB" id="456752at2"/>
<dbReference type="InterPro" id="IPR011856">
    <property type="entry name" value="tRNA_endonuc-like_dom_sf"/>
</dbReference>
<protein>
    <submittedName>
        <fullName evidence="1">Fatty-acid oxidation protein subunit alpha</fullName>
    </submittedName>
</protein>
<name>A0A161US39_NODSP</name>
<dbReference type="InterPro" id="IPR011335">
    <property type="entry name" value="Restrct_endonuc-II-like"/>
</dbReference>
<dbReference type="GO" id="GO:0003676">
    <property type="term" value="F:nucleic acid binding"/>
    <property type="evidence" value="ECO:0007669"/>
    <property type="project" value="InterPro"/>
</dbReference>
<dbReference type="EMBL" id="LWAJ01000232">
    <property type="protein sequence ID" value="KZL48633.1"/>
    <property type="molecule type" value="Genomic_DNA"/>
</dbReference>
<organism evidence="1 2">
    <name type="scientific">Nodularia spumigena CENA596</name>
    <dbReference type="NCBI Taxonomy" id="1819295"/>
    <lineage>
        <taxon>Bacteria</taxon>
        <taxon>Bacillati</taxon>
        <taxon>Cyanobacteriota</taxon>
        <taxon>Cyanophyceae</taxon>
        <taxon>Nostocales</taxon>
        <taxon>Nodulariaceae</taxon>
        <taxon>Nodularia</taxon>
    </lineage>
</organism>
<dbReference type="InterPro" id="IPR014919">
    <property type="entry name" value="XisH"/>
</dbReference>
<dbReference type="Gene3D" id="3.40.1350.10">
    <property type="match status" value="1"/>
</dbReference>
<proteinExistence type="predicted"/>
<dbReference type="AlphaFoldDB" id="A0A161US39"/>
<dbReference type="CDD" id="cd22366">
    <property type="entry name" value="XisH-like"/>
    <property type="match status" value="1"/>
</dbReference>
<reference evidence="1 2" key="1">
    <citation type="submission" date="2016-04" db="EMBL/GenBank/DDBJ databases">
        <title>Draft Genome Assembly of the Bloom-forming Cyanobacterium Nodularia spumigena Strain CENA596 in Shrimp Production Ponds.</title>
        <authorList>
            <person name="Popin R.V."/>
            <person name="Rigonato J."/>
            <person name="Abreu V.A."/>
            <person name="Andreote A.P."/>
            <person name="Silveira S.B."/>
            <person name="Odebrecht C."/>
            <person name="Fiore M.F."/>
        </authorList>
    </citation>
    <scope>NUCLEOTIDE SEQUENCE [LARGE SCALE GENOMIC DNA]</scope>
    <source>
        <strain evidence="1 2">CENA596</strain>
    </source>
</reference>
<dbReference type="SUPFAM" id="SSF52980">
    <property type="entry name" value="Restriction endonuclease-like"/>
    <property type="match status" value="1"/>
</dbReference>